<evidence type="ECO:0000313" key="2">
    <source>
        <dbReference type="EMBL" id="OMH80096.1"/>
    </source>
</evidence>
<dbReference type="AlphaFoldDB" id="A0A1R1PGJ2"/>
<feature type="compositionally biased region" description="Polar residues" evidence="1">
    <location>
        <begin position="141"/>
        <end position="153"/>
    </location>
</feature>
<accession>A0A1R1PGJ2</accession>
<reference evidence="2" key="2">
    <citation type="submission" date="2017-01" db="EMBL/GenBank/DDBJ databases">
        <authorList>
            <person name="Mah S.A."/>
            <person name="Swanson W.J."/>
            <person name="Moy G.W."/>
            <person name="Vacquier V.D."/>
        </authorList>
    </citation>
    <scope>NUCLEOTIDE SEQUENCE [LARGE SCALE GENOMIC DNA]</scope>
    <source>
        <strain evidence="2">COL-18-3</strain>
    </source>
</reference>
<dbReference type="EMBL" id="LSSK01000678">
    <property type="protein sequence ID" value="OMH82375.1"/>
    <property type="molecule type" value="Genomic_DNA"/>
</dbReference>
<evidence type="ECO:0000256" key="1">
    <source>
        <dbReference type="SAM" id="MobiDB-lite"/>
    </source>
</evidence>
<dbReference type="Proteomes" id="UP000188320">
    <property type="component" value="Unassembled WGS sequence"/>
</dbReference>
<sequence>MTRLGRKLCQNRELLPISLSQHKRVPLISTAEGLNNEIELDELFDELVGGVDGKFEDQDDSMSDIHTKISITSEDSVKDAILSKEPSKSAATIAAPESSSNTEKAALIKKQDTNSNNQAKNTDHNTLLYESHDWDGDSNWDLESNSDSQNQNP</sequence>
<organism evidence="2 4">
    <name type="scientific">Zancudomyces culisetae</name>
    <name type="common">Gut fungus</name>
    <name type="synonym">Smittium culisetae</name>
    <dbReference type="NCBI Taxonomy" id="1213189"/>
    <lineage>
        <taxon>Eukaryota</taxon>
        <taxon>Fungi</taxon>
        <taxon>Fungi incertae sedis</taxon>
        <taxon>Zoopagomycota</taxon>
        <taxon>Kickxellomycotina</taxon>
        <taxon>Harpellomycetes</taxon>
        <taxon>Harpellales</taxon>
        <taxon>Legeriomycetaceae</taxon>
        <taxon>Zancudomyces</taxon>
    </lineage>
</organism>
<reference evidence="4" key="1">
    <citation type="submission" date="2017-01" db="EMBL/GenBank/DDBJ databases">
        <authorList>
            <person name="Wang Y."/>
            <person name="White M."/>
            <person name="Kvist S."/>
            <person name="Moncalvo J.-M."/>
        </authorList>
    </citation>
    <scope>NUCLEOTIDE SEQUENCE [LARGE SCALE GENOMIC DNA]</scope>
    <source>
        <strain evidence="4">COL-18-3</strain>
    </source>
</reference>
<name>A0A1R1PGJ2_ZANCU</name>
<evidence type="ECO:0000313" key="4">
    <source>
        <dbReference type="Proteomes" id="UP000188320"/>
    </source>
</evidence>
<dbReference type="EMBL" id="LSSK01001310">
    <property type="protein sequence ID" value="OMH80096.1"/>
    <property type="molecule type" value="Genomic_DNA"/>
</dbReference>
<keyword evidence="4" id="KW-1185">Reference proteome</keyword>
<gene>
    <name evidence="3" type="ORF">AX774_g4151</name>
    <name evidence="2" type="ORF">AX774_g6482</name>
</gene>
<comment type="caution">
    <text evidence="2">The sequence shown here is derived from an EMBL/GenBank/DDBJ whole genome shotgun (WGS) entry which is preliminary data.</text>
</comment>
<feature type="region of interest" description="Disordered" evidence="1">
    <location>
        <begin position="83"/>
        <end position="153"/>
    </location>
</feature>
<proteinExistence type="predicted"/>
<evidence type="ECO:0000313" key="3">
    <source>
        <dbReference type="EMBL" id="OMH82375.1"/>
    </source>
</evidence>
<protein>
    <submittedName>
        <fullName evidence="2">Uncharacterized protein</fullName>
    </submittedName>
</protein>